<evidence type="ECO:0000313" key="1">
    <source>
        <dbReference type="EMBL" id="MQO54228.1"/>
    </source>
</evidence>
<proteinExistence type="predicted"/>
<dbReference type="Proteomes" id="UP000358159">
    <property type="component" value="Unassembled WGS sequence"/>
</dbReference>
<organism evidence="1 2">
    <name type="scientific">Segatella copri</name>
    <dbReference type="NCBI Taxonomy" id="165179"/>
    <lineage>
        <taxon>Bacteria</taxon>
        <taxon>Pseudomonadati</taxon>
        <taxon>Bacteroidota</taxon>
        <taxon>Bacteroidia</taxon>
        <taxon>Bacteroidales</taxon>
        <taxon>Prevotellaceae</taxon>
        <taxon>Segatella</taxon>
    </lineage>
</organism>
<gene>
    <name evidence="1" type="ORF">F7D42_00580</name>
</gene>
<dbReference type="AlphaFoldDB" id="A0A6A7VHX2"/>
<protein>
    <submittedName>
        <fullName evidence="1">Uncharacterized protein</fullName>
    </submittedName>
</protein>
<dbReference type="EMBL" id="VZAZ01000001">
    <property type="protein sequence ID" value="MQO54228.1"/>
    <property type="molecule type" value="Genomic_DNA"/>
</dbReference>
<name>A0A6A7VHX2_9BACT</name>
<sequence>MKKKKEKQAKTFVECHNTCARSSGRTCKFWGCSHRKLYSECDGYKRYVLWPTQNVHFINRSYEE</sequence>
<dbReference type="RefSeq" id="WP_153094823.1">
    <property type="nucleotide sequence ID" value="NZ_DAWERD010000001.1"/>
</dbReference>
<evidence type="ECO:0000313" key="2">
    <source>
        <dbReference type="Proteomes" id="UP000358159"/>
    </source>
</evidence>
<comment type="caution">
    <text evidence="1">The sequence shown here is derived from an EMBL/GenBank/DDBJ whole genome shotgun (WGS) entry which is preliminary data.</text>
</comment>
<reference evidence="1 2" key="1">
    <citation type="submission" date="2019-09" db="EMBL/GenBank/DDBJ databases">
        <title>Distinct polysaccharide growth profiles of human intestinal Prevotella copri isolates.</title>
        <authorList>
            <person name="Fehlner-Peach H."/>
            <person name="Magnabosco C."/>
            <person name="Raghavan V."/>
            <person name="Scher J.U."/>
            <person name="Tett A."/>
            <person name="Cox L.M."/>
            <person name="Gottsegen C."/>
            <person name="Watters A."/>
            <person name="Wiltshire- Gordon J.D."/>
            <person name="Segata N."/>
            <person name="Bonneau R."/>
            <person name="Littman D.R."/>
        </authorList>
    </citation>
    <scope>NUCLEOTIDE SEQUENCE [LARGE SCALE GENOMIC DNA]</scope>
    <source>
        <strain evidence="1 2">BVe41219</strain>
    </source>
</reference>
<accession>A0A6A7VHX2</accession>